<dbReference type="Pfam" id="PF12471">
    <property type="entry name" value="GTP_CH_N"/>
    <property type="match status" value="1"/>
</dbReference>
<keyword evidence="3" id="KW-1185">Reference proteome</keyword>
<comment type="caution">
    <text evidence="2">The sequence shown here is derived from an EMBL/GenBank/DDBJ whole genome shotgun (WGS) entry which is preliminary data.</text>
</comment>
<proteinExistence type="predicted"/>
<dbReference type="OrthoDB" id="57939at2759"/>
<gene>
    <name evidence="2" type="ORF">D9758_016519</name>
</gene>
<dbReference type="PANTHER" id="PTHR47259:SF2">
    <property type="entry name" value="URACIL-REGULATED PROTEIN 1"/>
    <property type="match status" value="1"/>
</dbReference>
<protein>
    <recommendedName>
        <fullName evidence="1">GTP cyclohydrolase N-terminal domain-containing protein</fullName>
    </recommendedName>
</protein>
<reference evidence="2 3" key="1">
    <citation type="journal article" date="2020" name="ISME J.">
        <title>Uncovering the hidden diversity of litter-decomposition mechanisms in mushroom-forming fungi.</title>
        <authorList>
            <person name="Floudas D."/>
            <person name="Bentzer J."/>
            <person name="Ahren D."/>
            <person name="Johansson T."/>
            <person name="Persson P."/>
            <person name="Tunlid A."/>
        </authorList>
    </citation>
    <scope>NUCLEOTIDE SEQUENCE [LARGE SCALE GENOMIC DNA]</scope>
    <source>
        <strain evidence="2 3">CBS 291.85</strain>
    </source>
</reference>
<name>A0A8H5CKY9_9AGAR</name>
<evidence type="ECO:0000313" key="2">
    <source>
        <dbReference type="EMBL" id="KAF5343716.1"/>
    </source>
</evidence>
<dbReference type="Proteomes" id="UP000559256">
    <property type="component" value="Unassembled WGS sequence"/>
</dbReference>
<dbReference type="InterPro" id="IPR022163">
    <property type="entry name" value="GTP_CH_N"/>
</dbReference>
<dbReference type="EMBL" id="JAACJM010000135">
    <property type="protein sequence ID" value="KAF5343716.1"/>
    <property type="molecule type" value="Genomic_DNA"/>
</dbReference>
<dbReference type="Gene3D" id="3.40.50.10990">
    <property type="entry name" value="GTP cyclohydrolase II"/>
    <property type="match status" value="1"/>
</dbReference>
<feature type="domain" description="GTP cyclohydrolase N-terminal" evidence="1">
    <location>
        <begin position="2"/>
        <end position="37"/>
    </location>
</feature>
<dbReference type="PANTHER" id="PTHR47259">
    <property type="match status" value="1"/>
</dbReference>
<dbReference type="SUPFAM" id="SSF142695">
    <property type="entry name" value="RibA-like"/>
    <property type="match status" value="1"/>
</dbReference>
<accession>A0A8H5CKY9</accession>
<evidence type="ECO:0000259" key="1">
    <source>
        <dbReference type="Pfam" id="PF12471"/>
    </source>
</evidence>
<dbReference type="AlphaFoldDB" id="A0A8H5CKY9"/>
<evidence type="ECO:0000313" key="3">
    <source>
        <dbReference type="Proteomes" id="UP000559256"/>
    </source>
</evidence>
<organism evidence="2 3">
    <name type="scientific">Tetrapyrgos nigripes</name>
    <dbReference type="NCBI Taxonomy" id="182062"/>
    <lineage>
        <taxon>Eukaryota</taxon>
        <taxon>Fungi</taxon>
        <taxon>Dikarya</taxon>
        <taxon>Basidiomycota</taxon>
        <taxon>Agaricomycotina</taxon>
        <taxon>Agaricomycetes</taxon>
        <taxon>Agaricomycetidae</taxon>
        <taxon>Agaricales</taxon>
        <taxon>Marasmiineae</taxon>
        <taxon>Marasmiaceae</taxon>
        <taxon>Tetrapyrgos</taxon>
    </lineage>
</organism>
<dbReference type="InterPro" id="IPR036144">
    <property type="entry name" value="RibA-like_sf"/>
</dbReference>
<sequence length="150" mass="16619">MTVAVTKATVEPVCCLPGLAERFGISETILRRSLFEETGGMYPEIITQPNIKNLPSPNLESTAQDVQVDMAKDEKKKGVGVVVYFQKEGKALGDVTKYLEYNLRKRGEGSADRYFASTEIIAGVKDMRYVFHFTTLLPSSSTHSSSVFML</sequence>